<reference evidence="9 10" key="1">
    <citation type="submission" date="2024-04" db="EMBL/GenBank/DDBJ databases">
        <authorList>
            <person name="Rising A."/>
            <person name="Reimegard J."/>
            <person name="Sonavane S."/>
            <person name="Akerstrom W."/>
            <person name="Nylinder S."/>
            <person name="Hedman E."/>
            <person name="Kallberg Y."/>
        </authorList>
    </citation>
    <scope>NUCLEOTIDE SEQUENCE [LARGE SCALE GENOMIC DNA]</scope>
</reference>
<dbReference type="GO" id="GO:0046983">
    <property type="term" value="F:protein dimerization activity"/>
    <property type="evidence" value="ECO:0007669"/>
    <property type="project" value="InterPro"/>
</dbReference>
<evidence type="ECO:0000313" key="10">
    <source>
        <dbReference type="Proteomes" id="UP001497382"/>
    </source>
</evidence>
<organism evidence="9 10">
    <name type="scientific">Larinioides sclopetarius</name>
    <dbReference type="NCBI Taxonomy" id="280406"/>
    <lineage>
        <taxon>Eukaryota</taxon>
        <taxon>Metazoa</taxon>
        <taxon>Ecdysozoa</taxon>
        <taxon>Arthropoda</taxon>
        <taxon>Chelicerata</taxon>
        <taxon>Arachnida</taxon>
        <taxon>Araneae</taxon>
        <taxon>Araneomorphae</taxon>
        <taxon>Entelegynae</taxon>
        <taxon>Araneoidea</taxon>
        <taxon>Araneidae</taxon>
        <taxon>Larinioides</taxon>
    </lineage>
</organism>
<dbReference type="SUPFAM" id="SSF55257">
    <property type="entry name" value="RBP11-like subunits of RNA polymerase"/>
    <property type="match status" value="1"/>
</dbReference>
<dbReference type="PANTHER" id="PTHR11800:SF2">
    <property type="entry name" value="DNA-DIRECTED RNA POLYMERASE II SUBUNIT RPB3"/>
    <property type="match status" value="1"/>
</dbReference>
<sequence length="274" mass="31199">MPYANQPSVCLSDLTEENVKFYIEDTDLSVANSLRRVFIAEVPTLAIDWVQLEANSSVLHDEFIAHRLGLIPLTSDDSVERMQYSRDCTCSDFCPDCSIEFTLDVKCTEDQTRHVTTADMKTSDPKVVPVTSRHREEDTSEYGDTDDILIVKLRKGQELKLRAYAKKGLAKEHAKWNPTCGVAFEYDPDNAFRHTTYPRPEEWPKSEYSMIDEDKAEADYIPDGKPNKFYYNVESCGAIRPENIVLTGLQVLKKKLSDLQTQLSHEMQSDALSI</sequence>
<dbReference type="InterPro" id="IPR001514">
    <property type="entry name" value="DNA-dir_RNA_pol_30-40kDasu_CS"/>
</dbReference>
<dbReference type="InterPro" id="IPR050518">
    <property type="entry name" value="Rpo3/RPB3_RNA_Pol_subunit"/>
</dbReference>
<feature type="region of interest" description="Disordered" evidence="7">
    <location>
        <begin position="118"/>
        <end position="139"/>
    </location>
</feature>
<dbReference type="PROSITE" id="PS00446">
    <property type="entry name" value="RNA_POL_D_30KD"/>
    <property type="match status" value="1"/>
</dbReference>
<name>A0AAV2AD74_9ARAC</name>
<feature type="domain" description="DNA-directed RNA polymerase RpoA/D/Rpb3-type" evidence="8">
    <location>
        <begin position="18"/>
        <end position="262"/>
    </location>
</feature>
<dbReference type="Gene3D" id="3.30.1360.10">
    <property type="entry name" value="RNA polymerase, RBP11-like subunit"/>
    <property type="match status" value="1"/>
</dbReference>
<evidence type="ECO:0000256" key="2">
    <source>
        <dbReference type="ARBA" id="ARBA00022478"/>
    </source>
</evidence>
<dbReference type="HAMAP" id="MF_00320">
    <property type="entry name" value="RNApol_arch_Rpo3"/>
    <property type="match status" value="1"/>
</dbReference>
<dbReference type="NCBIfam" id="NF001988">
    <property type="entry name" value="PRK00783.1"/>
    <property type="match status" value="1"/>
</dbReference>
<dbReference type="InterPro" id="IPR036603">
    <property type="entry name" value="RBP11-like"/>
</dbReference>
<dbReference type="Gene3D" id="2.170.120.12">
    <property type="entry name" value="DNA-directed RNA polymerase, insert domain"/>
    <property type="match status" value="1"/>
</dbReference>
<proteinExistence type="inferred from homology"/>
<dbReference type="Proteomes" id="UP001497382">
    <property type="component" value="Unassembled WGS sequence"/>
</dbReference>
<dbReference type="GO" id="GO:0006366">
    <property type="term" value="P:transcription by RNA polymerase II"/>
    <property type="evidence" value="ECO:0007669"/>
    <property type="project" value="TreeGrafter"/>
</dbReference>
<evidence type="ECO:0000313" key="9">
    <source>
        <dbReference type="EMBL" id="CAL1281369.1"/>
    </source>
</evidence>
<dbReference type="FunFam" id="2.170.120.12:FF:000002">
    <property type="entry name" value="DNA-directed RNA polymerase II subunit RPB3"/>
    <property type="match status" value="1"/>
</dbReference>
<dbReference type="AlphaFoldDB" id="A0AAV2AD74"/>
<gene>
    <name evidence="9" type="ORF">LARSCL_LOCUS11525</name>
</gene>
<dbReference type="InterPro" id="IPR022842">
    <property type="entry name" value="RNAP_Rpo3/Rpb3/RPAC1"/>
</dbReference>
<comment type="subcellular location">
    <subcellularLocation>
        <location evidence="1">Nucleus</location>
    </subcellularLocation>
</comment>
<dbReference type="EMBL" id="CAXIEN010000142">
    <property type="protein sequence ID" value="CAL1281369.1"/>
    <property type="molecule type" value="Genomic_DNA"/>
</dbReference>
<evidence type="ECO:0000256" key="5">
    <source>
        <dbReference type="ARBA" id="ARBA00025804"/>
    </source>
</evidence>
<dbReference type="Pfam" id="PF01193">
    <property type="entry name" value="RNA_pol_L"/>
    <property type="match status" value="1"/>
</dbReference>
<evidence type="ECO:0000259" key="8">
    <source>
        <dbReference type="SMART" id="SM00662"/>
    </source>
</evidence>
<dbReference type="InterPro" id="IPR036643">
    <property type="entry name" value="RNApol_insert_sf"/>
</dbReference>
<evidence type="ECO:0000256" key="4">
    <source>
        <dbReference type="ARBA" id="ARBA00023242"/>
    </source>
</evidence>
<dbReference type="GO" id="GO:0003677">
    <property type="term" value="F:DNA binding"/>
    <property type="evidence" value="ECO:0007669"/>
    <property type="project" value="InterPro"/>
</dbReference>
<evidence type="ECO:0000256" key="7">
    <source>
        <dbReference type="SAM" id="MobiDB-lite"/>
    </source>
</evidence>
<keyword evidence="4" id="KW-0539">Nucleus</keyword>
<comment type="similarity">
    <text evidence="5">Belongs to the archaeal Rpo3/eukaryotic RPB3 RNA polymerase subunit family.</text>
</comment>
<comment type="caution">
    <text evidence="9">The sequence shown here is derived from an EMBL/GenBank/DDBJ whole genome shotgun (WGS) entry which is preliminary data.</text>
</comment>
<keyword evidence="10" id="KW-1185">Reference proteome</keyword>
<evidence type="ECO:0000256" key="3">
    <source>
        <dbReference type="ARBA" id="ARBA00023163"/>
    </source>
</evidence>
<dbReference type="SMART" id="SM00662">
    <property type="entry name" value="RPOLD"/>
    <property type="match status" value="1"/>
</dbReference>
<keyword evidence="2" id="KW-0240">DNA-directed RNA polymerase</keyword>
<dbReference type="GO" id="GO:0003899">
    <property type="term" value="F:DNA-directed RNA polymerase activity"/>
    <property type="evidence" value="ECO:0007669"/>
    <property type="project" value="InterPro"/>
</dbReference>
<evidence type="ECO:0000256" key="1">
    <source>
        <dbReference type="ARBA" id="ARBA00004123"/>
    </source>
</evidence>
<evidence type="ECO:0000256" key="6">
    <source>
        <dbReference type="ARBA" id="ARBA00072506"/>
    </source>
</evidence>
<dbReference type="GO" id="GO:0005665">
    <property type="term" value="C:RNA polymerase II, core complex"/>
    <property type="evidence" value="ECO:0007669"/>
    <property type="project" value="TreeGrafter"/>
</dbReference>
<keyword evidence="3" id="KW-0804">Transcription</keyword>
<dbReference type="SUPFAM" id="SSF56553">
    <property type="entry name" value="Insert subdomain of RNA polymerase alpha subunit"/>
    <property type="match status" value="1"/>
</dbReference>
<dbReference type="InterPro" id="IPR011263">
    <property type="entry name" value="DNA-dir_RNA_pol_RpoA/D/Rpb3"/>
</dbReference>
<dbReference type="InterPro" id="IPR011262">
    <property type="entry name" value="DNA-dir_RNA_pol_insert"/>
</dbReference>
<dbReference type="CDD" id="cd07031">
    <property type="entry name" value="RNAP_II_RPB3"/>
    <property type="match status" value="1"/>
</dbReference>
<dbReference type="PANTHER" id="PTHR11800">
    <property type="entry name" value="DNA-DIRECTED RNA POLYMERASE"/>
    <property type="match status" value="1"/>
</dbReference>
<protein>
    <recommendedName>
        <fullName evidence="6">DNA-directed RNA polymerase II subunit RPB3</fullName>
    </recommendedName>
</protein>
<dbReference type="Pfam" id="PF01000">
    <property type="entry name" value="RNA_pol_A_bac"/>
    <property type="match status" value="1"/>
</dbReference>
<accession>A0AAV2AD74</accession>